<reference evidence="1 2" key="1">
    <citation type="submission" date="2020-02" db="EMBL/GenBank/DDBJ databases">
        <title>Flavobacteriaceae Psychroflexus bacterium YR1-1, complete genome.</title>
        <authorList>
            <person name="Li Y."/>
            <person name="Wu S."/>
        </authorList>
    </citation>
    <scope>NUCLEOTIDE SEQUENCE [LARGE SCALE GENOMIC DNA]</scope>
    <source>
        <strain evidence="1 2">YR1-1</strain>
    </source>
</reference>
<sequence>MKLFAIYFLISSIGLQPLSSGLLNVGSLPKLVQHYELHKTQYNNSVIEFLYLHYGFQKESHADQHQDHEDLPFQQDQIISSSFYFVNPAHFILGCMRPDEKIKHNFDYKMGFTFLSLPDILQPPKSK</sequence>
<comment type="caution">
    <text evidence="1">The sequence shown here is derived from an EMBL/GenBank/DDBJ whole genome shotgun (WGS) entry which is preliminary data.</text>
</comment>
<accession>A0A6B3QZ90</accession>
<keyword evidence="2" id="KW-1185">Reference proteome</keyword>
<gene>
    <name evidence="1" type="ORF">G3567_03190</name>
</gene>
<proteinExistence type="predicted"/>
<dbReference type="RefSeq" id="WP_164003886.1">
    <property type="nucleotide sequence ID" value="NZ_JAAIKD010000002.1"/>
</dbReference>
<protein>
    <submittedName>
        <fullName evidence="1">Uncharacterized protein</fullName>
    </submittedName>
</protein>
<evidence type="ECO:0000313" key="1">
    <source>
        <dbReference type="EMBL" id="NEV93152.1"/>
    </source>
</evidence>
<dbReference type="Proteomes" id="UP000478505">
    <property type="component" value="Unassembled WGS sequence"/>
</dbReference>
<evidence type="ECO:0000313" key="2">
    <source>
        <dbReference type="Proteomes" id="UP000478505"/>
    </source>
</evidence>
<name>A0A6B3QZ90_9FLAO</name>
<dbReference type="AlphaFoldDB" id="A0A6B3QZ90"/>
<dbReference type="EMBL" id="JAAIKD010000002">
    <property type="protein sequence ID" value="NEV93152.1"/>
    <property type="molecule type" value="Genomic_DNA"/>
</dbReference>
<organism evidence="1 2">
    <name type="scientific">Psychroflexus aurantiacus</name>
    <dbReference type="NCBI Taxonomy" id="2709310"/>
    <lineage>
        <taxon>Bacteria</taxon>
        <taxon>Pseudomonadati</taxon>
        <taxon>Bacteroidota</taxon>
        <taxon>Flavobacteriia</taxon>
        <taxon>Flavobacteriales</taxon>
        <taxon>Flavobacteriaceae</taxon>
        <taxon>Psychroflexus</taxon>
    </lineage>
</organism>